<feature type="compositionally biased region" description="Acidic residues" evidence="1">
    <location>
        <begin position="388"/>
        <end position="418"/>
    </location>
</feature>
<reference evidence="3 4" key="1">
    <citation type="submission" date="2024-01" db="EMBL/GenBank/DDBJ databases">
        <title>Comparative genomics of Cryptococcus and Kwoniella reveals pathogenesis evolution and contrasting modes of karyotype evolution via chromosome fusion or intercentromeric recombination.</title>
        <authorList>
            <person name="Coelho M.A."/>
            <person name="David-Palma M."/>
            <person name="Shea T."/>
            <person name="Bowers K."/>
            <person name="McGinley-Smith S."/>
            <person name="Mohammad A.W."/>
            <person name="Gnirke A."/>
            <person name="Yurkov A.M."/>
            <person name="Nowrousian M."/>
            <person name="Sun S."/>
            <person name="Cuomo C.A."/>
            <person name="Heitman J."/>
        </authorList>
    </citation>
    <scope>NUCLEOTIDE SEQUENCE [LARGE SCALE GENOMIC DNA]</scope>
    <source>
        <strain evidence="3">CBS 11374</strain>
    </source>
</reference>
<feature type="compositionally biased region" description="Polar residues" evidence="1">
    <location>
        <begin position="1"/>
        <end position="17"/>
    </location>
</feature>
<dbReference type="Proteomes" id="UP001329825">
    <property type="component" value="Chromosome 2"/>
</dbReference>
<gene>
    <name evidence="3" type="ORF">IL334_001717</name>
</gene>
<dbReference type="SUPFAM" id="SSF81383">
    <property type="entry name" value="F-box domain"/>
    <property type="match status" value="1"/>
</dbReference>
<accession>A0ABZ1CTC2</accession>
<proteinExistence type="predicted"/>
<organism evidence="3 4">
    <name type="scientific">Kwoniella shivajii</name>
    <dbReference type="NCBI Taxonomy" id="564305"/>
    <lineage>
        <taxon>Eukaryota</taxon>
        <taxon>Fungi</taxon>
        <taxon>Dikarya</taxon>
        <taxon>Basidiomycota</taxon>
        <taxon>Agaricomycotina</taxon>
        <taxon>Tremellomycetes</taxon>
        <taxon>Tremellales</taxon>
        <taxon>Cryptococcaceae</taxon>
        <taxon>Kwoniella</taxon>
    </lineage>
</organism>
<evidence type="ECO:0000313" key="4">
    <source>
        <dbReference type="Proteomes" id="UP001329825"/>
    </source>
</evidence>
<evidence type="ECO:0000256" key="1">
    <source>
        <dbReference type="SAM" id="MobiDB-lite"/>
    </source>
</evidence>
<feature type="region of interest" description="Disordered" evidence="1">
    <location>
        <begin position="1"/>
        <end position="40"/>
    </location>
</feature>
<feature type="region of interest" description="Disordered" evidence="1">
    <location>
        <begin position="375"/>
        <end position="418"/>
    </location>
</feature>
<dbReference type="EMBL" id="CP141882">
    <property type="protein sequence ID" value="WRT64783.1"/>
    <property type="molecule type" value="Genomic_DNA"/>
</dbReference>
<dbReference type="Gene3D" id="1.20.1280.50">
    <property type="match status" value="1"/>
</dbReference>
<evidence type="ECO:0000259" key="2">
    <source>
        <dbReference type="Pfam" id="PF12937"/>
    </source>
</evidence>
<dbReference type="InterPro" id="IPR001810">
    <property type="entry name" value="F-box_dom"/>
</dbReference>
<dbReference type="InterPro" id="IPR036047">
    <property type="entry name" value="F-box-like_dom_sf"/>
</dbReference>
<dbReference type="RefSeq" id="XP_062789523.1">
    <property type="nucleotide sequence ID" value="XM_062933472.1"/>
</dbReference>
<feature type="compositionally biased region" description="Basic and acidic residues" evidence="1">
    <location>
        <begin position="377"/>
        <end position="387"/>
    </location>
</feature>
<evidence type="ECO:0000313" key="3">
    <source>
        <dbReference type="EMBL" id="WRT64783.1"/>
    </source>
</evidence>
<sequence length="418" mass="47862">MPTTRSGKESFPTSSILSSSRKQTKRTKRTNNTNSLDHSIPAIQTSLPDDIIHNIISNLSAYSGTLANCCLVSKMFYRVASPVLWRHLKLNPWKIDDGKKVLDGCKESFGGINDRQTGRKKHREDVRIFSLWDHPPEWCQPQRKTALTLPKLQVLRIHTTMKAIHIFTPYDSEIPKCRILSNLSPSRLVLRGIPLYNIDLSRIPLSESSWSKMEEITFISSGYEAARNSSCCHRFTSVFALPSLKRIFWIFDPSSPPHSWNASQSPSIPLHCCCLVKLLIQLPKIPLTIVNLDATGIYHPGRVGLSFEDISYIAQNYLIDGLTQVMDDYGWNEDQIQERCETFRFVSLQGYIVDEDWVDILDKKELDKWVKVMQTQEEDRHQDKAENGDGDEDDKQIEDEDDDKDCDEEETEQEEVAG</sequence>
<keyword evidence="4" id="KW-1185">Reference proteome</keyword>
<protein>
    <recommendedName>
        <fullName evidence="2">F-box domain-containing protein</fullName>
    </recommendedName>
</protein>
<dbReference type="GeneID" id="87953848"/>
<dbReference type="Pfam" id="PF12937">
    <property type="entry name" value="F-box-like"/>
    <property type="match status" value="1"/>
</dbReference>
<feature type="domain" description="F-box" evidence="2">
    <location>
        <begin position="46"/>
        <end position="89"/>
    </location>
</feature>
<name>A0ABZ1CTC2_9TREE</name>